<accession>A0A559IKB3</accession>
<dbReference type="OrthoDB" id="7019976at2"/>
<feature type="domain" description="Spore protein YkvP N-terminal" evidence="1">
    <location>
        <begin position="6"/>
        <end position="111"/>
    </location>
</feature>
<dbReference type="Pfam" id="PF13524">
    <property type="entry name" value="Glyco_trans_1_2"/>
    <property type="match status" value="1"/>
</dbReference>
<feature type="domain" description="Spore protein YkvP/CgeB glycosyl transferase-like" evidence="2">
    <location>
        <begin position="175"/>
        <end position="319"/>
    </location>
</feature>
<dbReference type="Pfam" id="PF12996">
    <property type="entry name" value="DUF3880"/>
    <property type="match status" value="1"/>
</dbReference>
<dbReference type="Proteomes" id="UP000318102">
    <property type="component" value="Unassembled WGS sequence"/>
</dbReference>
<protein>
    <submittedName>
        <fullName evidence="3">Glycosyltransferase</fullName>
    </submittedName>
</protein>
<keyword evidence="4" id="KW-1185">Reference proteome</keyword>
<evidence type="ECO:0000313" key="4">
    <source>
        <dbReference type="Proteomes" id="UP000318102"/>
    </source>
</evidence>
<sequence length="329" mass="37688">MVVMKILFLERGKLWAYGLPDGLRDLGHEVRTSGPITRQSLSALLTLYKPDLLISVGWGLDHTPKNERMMREFATTFKIPLIYWSTEDPNFTKVFTLPLLSRMKPDFVFTISPKTVDVFRKQGYAAAHMDFGFHPNVHRRLKPIRKYTADFAVVANAYPDVLQKYPNLYRRTSLNTLIKPLLKSGAKIDFYGRNWAHMKPYLGKEIPKKYLKGPIPYKDTNKVYSSAKIILGLQNYTDMVTQRTYEAIGSGGFLLTNSTPATRQLLKSGRDAALSSSPAETLKLARYYLKNAYAREQVRRSGRQAVSKHNYTNRARYMLSILKKHGLIK</sequence>
<reference evidence="3 4" key="1">
    <citation type="submission" date="2019-07" db="EMBL/GenBank/DDBJ databases">
        <authorList>
            <person name="Kim J."/>
        </authorList>
    </citation>
    <scope>NUCLEOTIDE SEQUENCE [LARGE SCALE GENOMIC DNA]</scope>
    <source>
        <strain evidence="3 4">N4</strain>
    </source>
</reference>
<dbReference type="AlphaFoldDB" id="A0A559IKB3"/>
<gene>
    <name evidence="3" type="ORF">FPZ44_19530</name>
</gene>
<comment type="caution">
    <text evidence="3">The sequence shown here is derived from an EMBL/GenBank/DDBJ whole genome shotgun (WGS) entry which is preliminary data.</text>
</comment>
<proteinExistence type="predicted"/>
<dbReference type="SUPFAM" id="SSF53756">
    <property type="entry name" value="UDP-Glycosyltransferase/glycogen phosphorylase"/>
    <property type="match status" value="1"/>
</dbReference>
<dbReference type="InterPro" id="IPR024542">
    <property type="entry name" value="YkvP_N"/>
</dbReference>
<evidence type="ECO:0000259" key="2">
    <source>
        <dbReference type="Pfam" id="PF13524"/>
    </source>
</evidence>
<name>A0A559IKB3_9BACL</name>
<dbReference type="EMBL" id="VNJK01000003">
    <property type="protein sequence ID" value="TVX88102.1"/>
    <property type="molecule type" value="Genomic_DNA"/>
</dbReference>
<evidence type="ECO:0000259" key="1">
    <source>
        <dbReference type="Pfam" id="PF12996"/>
    </source>
</evidence>
<organism evidence="3 4">
    <name type="scientific">Paenibacillus agilis</name>
    <dbReference type="NCBI Taxonomy" id="3020863"/>
    <lineage>
        <taxon>Bacteria</taxon>
        <taxon>Bacillati</taxon>
        <taxon>Bacillota</taxon>
        <taxon>Bacilli</taxon>
        <taxon>Bacillales</taxon>
        <taxon>Paenibacillaceae</taxon>
        <taxon>Paenibacillus</taxon>
    </lineage>
</organism>
<dbReference type="InterPro" id="IPR055259">
    <property type="entry name" value="YkvP/CgeB_Glyco_trans-like"/>
</dbReference>
<evidence type="ECO:0000313" key="3">
    <source>
        <dbReference type="EMBL" id="TVX88102.1"/>
    </source>
</evidence>